<feature type="binding site" evidence="18">
    <location>
        <position position="486"/>
    </location>
    <ligand>
        <name>phosphoenolpyruvate</name>
        <dbReference type="ChEBI" id="CHEBI:58702"/>
    </ligand>
</feature>
<keyword evidence="8 16" id="KW-0963">Cytoplasm</keyword>
<dbReference type="AlphaFoldDB" id="A0A975BE56"/>
<evidence type="ECO:0000256" key="12">
    <source>
        <dbReference type="ARBA" id="ARBA00022723"/>
    </source>
</evidence>
<feature type="binding site" evidence="18">
    <location>
        <position position="353"/>
    </location>
    <ligand>
        <name>phosphoenolpyruvate</name>
        <dbReference type="ChEBI" id="CHEBI:58702"/>
    </ligand>
</feature>
<dbReference type="PANTHER" id="PTHR46244:SF6">
    <property type="entry name" value="PHOSPHOENOLPYRUVATE-PROTEIN PHOSPHOTRANSFERASE"/>
    <property type="match status" value="1"/>
</dbReference>
<evidence type="ECO:0000256" key="14">
    <source>
        <dbReference type="ARBA" id="ARBA00022842"/>
    </source>
</evidence>
<dbReference type="PIRSF" id="PIRSF000732">
    <property type="entry name" value="PTS_enzyme_I"/>
    <property type="match status" value="1"/>
</dbReference>
<feature type="domain" description="Phosphotransferase system enzyme I N-terminal" evidence="23">
    <location>
        <begin position="24"/>
        <end position="147"/>
    </location>
</feature>
<feature type="active site" description="Proton donor" evidence="17">
    <location>
        <position position="523"/>
    </location>
</feature>
<comment type="cofactor">
    <cofactor evidence="2 16 19">
        <name>Mg(2+)</name>
        <dbReference type="ChEBI" id="CHEBI:18420"/>
    </cofactor>
</comment>
<evidence type="ECO:0000256" key="15">
    <source>
        <dbReference type="ARBA" id="ARBA00033235"/>
    </source>
</evidence>
<keyword evidence="10 16" id="KW-0808">Transferase</keyword>
<evidence type="ECO:0000256" key="4">
    <source>
        <dbReference type="ARBA" id="ARBA00007837"/>
    </source>
</evidence>
<comment type="subcellular location">
    <subcellularLocation>
        <location evidence="3 16">Cytoplasm</location>
    </subcellularLocation>
</comment>
<evidence type="ECO:0000259" key="22">
    <source>
        <dbReference type="Pfam" id="PF02896"/>
    </source>
</evidence>
<reference evidence="24" key="1">
    <citation type="journal article" date="2021" name="Microb. Physiol.">
        <title>Proteogenomic Insights into the Physiology of Marine, Sulfate-Reducing, Filamentous Desulfonema limicola and Desulfonema magnum.</title>
        <authorList>
            <person name="Schnaars V."/>
            <person name="Wohlbrand L."/>
            <person name="Scheve S."/>
            <person name="Hinrichs C."/>
            <person name="Reinhardt R."/>
            <person name="Rabus R."/>
        </authorList>
    </citation>
    <scope>NUCLEOTIDE SEQUENCE</scope>
    <source>
        <strain evidence="24">5ac10</strain>
    </source>
</reference>
<dbReference type="PANTHER" id="PTHR46244">
    <property type="entry name" value="PHOSPHOENOLPYRUVATE-PROTEIN PHOSPHOTRANSFERASE"/>
    <property type="match status" value="1"/>
</dbReference>
<evidence type="ECO:0000259" key="21">
    <source>
        <dbReference type="Pfam" id="PF00391"/>
    </source>
</evidence>
<name>A0A975BE56_9BACT</name>
<evidence type="ECO:0000256" key="7">
    <source>
        <dbReference type="ARBA" id="ARBA00022448"/>
    </source>
</evidence>
<keyword evidence="13 16" id="KW-0418">Kinase</keyword>
<feature type="binding site" evidence="19">
    <location>
        <position position="452"/>
    </location>
    <ligand>
        <name>Mg(2+)</name>
        <dbReference type="ChEBI" id="CHEBI:18420"/>
    </ligand>
</feature>
<dbReference type="EMBL" id="CP061799">
    <property type="protein sequence ID" value="QTA83440.1"/>
    <property type="molecule type" value="Genomic_DNA"/>
</dbReference>
<sequence length="601" mass="67253">MPDLNQDVEPDIKPDTENQEIFLKGIGAAPGICIGLAYLVDKEGVNVVKKYYIGAENIDNEKKRFKAAVKKAKDELHKIIQETPDDFRQHASILETHVVLLKDKMLYGKTIETINHEKINAEWALKKVVSELKKMFQSMSDPYFRDRADDIVHVSDRIMRSLVGGEQVNIRDINKRVILVASDLSPAETSQIQLVRIKGFVTERGGISSHTGIIARTLEIPAVLGLHNAGSLIKNDDLIIVDGTTGIVVIRPSEDTIVEYEERSIRYEAYKAEISRGSQLPAQTLDGFSIQIMGNIELPEEVVSVRDYGGNGIGLYRTEFQYMSRAGFPTEDELFDKYKDVVEVMSPNPVTIRTLDINGDKALPYASVSEEMNPALGMRAIRYCLKNPDIFKTQLRAILRAAIYGNVRIMFPMISNCEEVIEAKKLLKEAAASLHEQDIAFKEDIDVGIMVEVPSAVIIADLLADEVDFFSIGTNDLIQYSLAIDRGNRHVSYLYNPVHPAIIRMLKHISDIAHNKGIKLFMCGEMAGNPHYIPILLGLNMDELSMNPQSIPAVKNAIRSLSMKDAGVFFEKLITIKTEQEMKALLEESYGNITSDHVYTP</sequence>
<evidence type="ECO:0000256" key="18">
    <source>
        <dbReference type="PIRSR" id="PIRSR000732-2"/>
    </source>
</evidence>
<feature type="domain" description="PEP-utilising enzyme mobile" evidence="21">
    <location>
        <begin position="174"/>
        <end position="246"/>
    </location>
</feature>
<feature type="binding site" evidence="19">
    <location>
        <position position="476"/>
    </location>
    <ligand>
        <name>Mg(2+)</name>
        <dbReference type="ChEBI" id="CHEBI:18420"/>
    </ligand>
</feature>
<keyword evidence="12 16" id="KW-0479">Metal-binding</keyword>
<dbReference type="InterPro" id="IPR006318">
    <property type="entry name" value="PTS_EI-like"/>
</dbReference>
<evidence type="ECO:0000256" key="10">
    <source>
        <dbReference type="ARBA" id="ARBA00022679"/>
    </source>
</evidence>
<accession>A0A975BE56</accession>
<evidence type="ECO:0000256" key="13">
    <source>
        <dbReference type="ARBA" id="ARBA00022777"/>
    </source>
</evidence>
<dbReference type="SUPFAM" id="SSF51621">
    <property type="entry name" value="Phosphoenolpyruvate/pyruvate domain"/>
    <property type="match status" value="1"/>
</dbReference>
<organism evidence="24 25">
    <name type="scientific">Desulfonema limicola</name>
    <dbReference type="NCBI Taxonomy" id="45656"/>
    <lineage>
        <taxon>Bacteria</taxon>
        <taxon>Pseudomonadati</taxon>
        <taxon>Thermodesulfobacteriota</taxon>
        <taxon>Desulfobacteria</taxon>
        <taxon>Desulfobacterales</taxon>
        <taxon>Desulfococcaceae</taxon>
        <taxon>Desulfonema</taxon>
    </lineage>
</organism>
<comment type="catalytic activity">
    <reaction evidence="1 16">
        <text>L-histidyl-[protein] + phosphoenolpyruvate = N(pros)-phospho-L-histidyl-[protein] + pyruvate</text>
        <dbReference type="Rhea" id="RHEA:23880"/>
        <dbReference type="Rhea" id="RHEA-COMP:9745"/>
        <dbReference type="Rhea" id="RHEA-COMP:9746"/>
        <dbReference type="ChEBI" id="CHEBI:15361"/>
        <dbReference type="ChEBI" id="CHEBI:29979"/>
        <dbReference type="ChEBI" id="CHEBI:58702"/>
        <dbReference type="ChEBI" id="CHEBI:64837"/>
        <dbReference type="EC" id="2.7.3.9"/>
    </reaction>
</comment>
<protein>
    <recommendedName>
        <fullName evidence="6 16">Phosphoenolpyruvate-protein phosphotransferase</fullName>
        <ecNumber evidence="5 16">2.7.3.9</ecNumber>
    </recommendedName>
    <alternativeName>
        <fullName evidence="15 16">Phosphotransferase system, enzyme I</fullName>
    </alternativeName>
</protein>
<dbReference type="PROSITE" id="PS00742">
    <property type="entry name" value="PEP_ENZYMES_2"/>
    <property type="match status" value="1"/>
</dbReference>
<dbReference type="InterPro" id="IPR036618">
    <property type="entry name" value="PtsI_HPr-bd_sf"/>
</dbReference>
<dbReference type="GO" id="GO:0008965">
    <property type="term" value="F:phosphoenolpyruvate-protein phosphotransferase activity"/>
    <property type="evidence" value="ECO:0007669"/>
    <property type="project" value="UniProtKB-EC"/>
</dbReference>
<dbReference type="InterPro" id="IPR040442">
    <property type="entry name" value="Pyrv_kinase-like_dom_sf"/>
</dbReference>
<dbReference type="EC" id="2.7.3.9" evidence="5 16"/>
<evidence type="ECO:0000256" key="9">
    <source>
        <dbReference type="ARBA" id="ARBA00022597"/>
    </source>
</evidence>
<dbReference type="GO" id="GO:0005737">
    <property type="term" value="C:cytoplasm"/>
    <property type="evidence" value="ECO:0007669"/>
    <property type="project" value="UniProtKB-SubCell"/>
</dbReference>
<dbReference type="InterPro" id="IPR008731">
    <property type="entry name" value="PTS_EIN"/>
</dbReference>
<dbReference type="Pfam" id="PF05524">
    <property type="entry name" value="PEP-utilisers_N"/>
    <property type="match status" value="1"/>
</dbReference>
<evidence type="ECO:0000256" key="17">
    <source>
        <dbReference type="PIRSR" id="PIRSR000732-1"/>
    </source>
</evidence>
<feature type="binding site" evidence="18">
    <location>
        <begin position="475"/>
        <end position="476"/>
    </location>
    <ligand>
        <name>phosphoenolpyruvate</name>
        <dbReference type="ChEBI" id="CHEBI:58702"/>
    </ligand>
</feature>
<feature type="coiled-coil region" evidence="20">
    <location>
        <begin position="55"/>
        <end position="82"/>
    </location>
</feature>
<evidence type="ECO:0000259" key="23">
    <source>
        <dbReference type="Pfam" id="PF05524"/>
    </source>
</evidence>
<dbReference type="InterPro" id="IPR024692">
    <property type="entry name" value="PTS_EI"/>
</dbReference>
<keyword evidence="11 16" id="KW-0598">Phosphotransferase system</keyword>
<evidence type="ECO:0000256" key="11">
    <source>
        <dbReference type="ARBA" id="ARBA00022683"/>
    </source>
</evidence>
<dbReference type="KEGG" id="dli:dnl_58470"/>
<dbReference type="Gene3D" id="3.20.20.60">
    <property type="entry name" value="Phosphoenolpyruvate-binding domains"/>
    <property type="match status" value="1"/>
</dbReference>
<evidence type="ECO:0000256" key="8">
    <source>
        <dbReference type="ARBA" id="ARBA00022490"/>
    </source>
</evidence>
<dbReference type="Gene3D" id="1.10.274.10">
    <property type="entry name" value="PtsI, HPr-binding domain"/>
    <property type="match status" value="1"/>
</dbReference>
<dbReference type="Pfam" id="PF00391">
    <property type="entry name" value="PEP-utilizers"/>
    <property type="match status" value="1"/>
</dbReference>
<dbReference type="Proteomes" id="UP000663720">
    <property type="component" value="Chromosome"/>
</dbReference>
<evidence type="ECO:0000256" key="20">
    <source>
        <dbReference type="SAM" id="Coils"/>
    </source>
</evidence>
<evidence type="ECO:0000256" key="3">
    <source>
        <dbReference type="ARBA" id="ARBA00004496"/>
    </source>
</evidence>
<evidence type="ECO:0000256" key="2">
    <source>
        <dbReference type="ARBA" id="ARBA00001946"/>
    </source>
</evidence>
<evidence type="ECO:0000256" key="5">
    <source>
        <dbReference type="ARBA" id="ARBA00012232"/>
    </source>
</evidence>
<keyword evidence="7 16" id="KW-0813">Transport</keyword>
<dbReference type="InterPro" id="IPR023151">
    <property type="entry name" value="PEP_util_CS"/>
</dbReference>
<keyword evidence="25" id="KW-1185">Reference proteome</keyword>
<evidence type="ECO:0000256" key="6">
    <source>
        <dbReference type="ARBA" id="ARBA00016544"/>
    </source>
</evidence>
<comment type="similarity">
    <text evidence="4 16">Belongs to the PEP-utilizing enzyme family.</text>
</comment>
<keyword evidence="14 16" id="KW-0460">Magnesium</keyword>
<feature type="domain" description="PEP-utilising enzyme C-terminal" evidence="22">
    <location>
        <begin position="273"/>
        <end position="561"/>
    </location>
</feature>
<gene>
    <name evidence="24" type="primary">ptsP</name>
    <name evidence="24" type="ORF">dnl_58470</name>
</gene>
<dbReference type="GO" id="GO:0046872">
    <property type="term" value="F:metal ion binding"/>
    <property type="evidence" value="ECO:0007669"/>
    <property type="project" value="UniProtKB-KW"/>
</dbReference>
<dbReference type="InterPro" id="IPR008279">
    <property type="entry name" value="PEP-util_enz_mobile_dom"/>
</dbReference>
<dbReference type="RefSeq" id="WP_207689292.1">
    <property type="nucleotide sequence ID" value="NZ_CP061799.1"/>
</dbReference>
<dbReference type="GO" id="GO:0016301">
    <property type="term" value="F:kinase activity"/>
    <property type="evidence" value="ECO:0007669"/>
    <property type="project" value="UniProtKB-KW"/>
</dbReference>
<dbReference type="Pfam" id="PF02896">
    <property type="entry name" value="PEP-utilizers_C"/>
    <property type="match status" value="1"/>
</dbReference>
<keyword evidence="20" id="KW-0175">Coiled coil</keyword>
<evidence type="ECO:0000313" key="24">
    <source>
        <dbReference type="EMBL" id="QTA83440.1"/>
    </source>
</evidence>
<evidence type="ECO:0000256" key="16">
    <source>
        <dbReference type="PIRNR" id="PIRNR000732"/>
    </source>
</evidence>
<comment type="function">
    <text evidence="16">General (non sugar-specific) component of the phosphoenolpyruvate-dependent sugar phosphotransferase system (sugar PTS). This major carbohydrate active-transport system catalyzes the phosphorylation of incoming sugar substrates concomitantly with their translocation across the cell membrane. Enzyme I transfers the phosphoryl group from phosphoenolpyruvate (PEP) to the phosphoryl carrier protein (HPr).</text>
</comment>
<evidence type="ECO:0000256" key="19">
    <source>
        <dbReference type="PIRSR" id="PIRSR000732-3"/>
    </source>
</evidence>
<dbReference type="Gene3D" id="3.50.30.10">
    <property type="entry name" value="Phosphohistidine domain"/>
    <property type="match status" value="1"/>
</dbReference>
<feature type="active site" description="Tele-phosphohistidine intermediate" evidence="17">
    <location>
        <position position="210"/>
    </location>
</feature>
<evidence type="ECO:0000313" key="25">
    <source>
        <dbReference type="Proteomes" id="UP000663720"/>
    </source>
</evidence>
<feature type="binding site" evidence="18">
    <location>
        <position position="317"/>
    </location>
    <ligand>
        <name>phosphoenolpyruvate</name>
        <dbReference type="ChEBI" id="CHEBI:58702"/>
    </ligand>
</feature>
<dbReference type="InterPro" id="IPR036637">
    <property type="entry name" value="Phosphohistidine_dom_sf"/>
</dbReference>
<dbReference type="GO" id="GO:0009401">
    <property type="term" value="P:phosphoenolpyruvate-dependent sugar phosphotransferase system"/>
    <property type="evidence" value="ECO:0007669"/>
    <property type="project" value="UniProtKB-KW"/>
</dbReference>
<keyword evidence="9 16" id="KW-0762">Sugar transport</keyword>
<dbReference type="SUPFAM" id="SSF47831">
    <property type="entry name" value="Enzyme I of the PEP:sugar phosphotransferase system HPr-binding (sub)domain"/>
    <property type="match status" value="1"/>
</dbReference>
<dbReference type="PRINTS" id="PR01736">
    <property type="entry name" value="PHPHTRNFRASE"/>
</dbReference>
<proteinExistence type="inferred from homology"/>
<dbReference type="InterPro" id="IPR000121">
    <property type="entry name" value="PEP_util_C"/>
</dbReference>
<dbReference type="NCBIfam" id="TIGR01417">
    <property type="entry name" value="PTS_I_fam"/>
    <property type="match status" value="1"/>
</dbReference>
<dbReference type="InterPro" id="IPR050499">
    <property type="entry name" value="PEP-utilizing_PTS_enzyme"/>
</dbReference>
<dbReference type="SUPFAM" id="SSF52009">
    <property type="entry name" value="Phosphohistidine domain"/>
    <property type="match status" value="1"/>
</dbReference>
<dbReference type="InterPro" id="IPR015813">
    <property type="entry name" value="Pyrv/PenolPyrv_kinase-like_dom"/>
</dbReference>
<evidence type="ECO:0000256" key="1">
    <source>
        <dbReference type="ARBA" id="ARBA00000683"/>
    </source>
</evidence>